<evidence type="ECO:0000256" key="8">
    <source>
        <dbReference type="ARBA" id="ARBA00048434"/>
    </source>
</evidence>
<dbReference type="InterPro" id="IPR028564">
    <property type="entry name" value="MT_TRM10-typ"/>
</dbReference>
<reference evidence="11" key="1">
    <citation type="submission" date="2022-07" db="EMBL/GenBank/DDBJ databases">
        <title>Phylogenomic reconstructions and comparative analyses of Kickxellomycotina fungi.</title>
        <authorList>
            <person name="Reynolds N.K."/>
            <person name="Stajich J.E."/>
            <person name="Barry K."/>
            <person name="Grigoriev I.V."/>
            <person name="Crous P."/>
            <person name="Smith M.E."/>
        </authorList>
    </citation>
    <scope>NUCLEOTIDE SEQUENCE</scope>
    <source>
        <strain evidence="11">BCRC 34489</strain>
    </source>
</reference>
<feature type="domain" description="SAM-dependent MTase TRM10-type" evidence="10">
    <location>
        <begin position="100"/>
        <end position="292"/>
    </location>
</feature>
<dbReference type="PANTHER" id="PTHR13563:SF13">
    <property type="entry name" value="TRNA METHYLTRANSFERASE 10 HOMOLOG A"/>
    <property type="match status" value="1"/>
</dbReference>
<dbReference type="Proteomes" id="UP001140172">
    <property type="component" value="Unassembled WGS sequence"/>
</dbReference>
<proteinExistence type="predicted"/>
<keyword evidence="12" id="KW-1185">Reference proteome</keyword>
<dbReference type="GO" id="GO:0002939">
    <property type="term" value="P:tRNA N1-guanine methylation"/>
    <property type="evidence" value="ECO:0007669"/>
    <property type="project" value="TreeGrafter"/>
</dbReference>
<keyword evidence="3 11" id="KW-0489">Methyltransferase</keyword>
<sequence>MSDAEKPVEATTPPTEPATPPVVKNGPSVKTYQPTTMSLEAFRSLPLSQRKKLMRQELWDLHSAEHYEKKRQMRKESRKRRSQRLAQEAALQGTTAEGMKRRRLEQQEKSAVRLVLDMDFDERMDEKEIKSVASQVTRCYAVNRQAPKSVDLHVTRLHGKLAQRFADKVAHHKLWSPDHITMHGKEYLDLFEKHELVYLTADSPNVIETLDPAKAYVIGGIVDKNRYPGLTLRKAEEQGIAHGRLPIGEYVRMSTRKVMTVNQIFEMLVRYVDKGDWKTAFMDVIPQRKFKHDEAEAKDGDEASAEEEEEEEEGE</sequence>
<dbReference type="GO" id="GO:0000049">
    <property type="term" value="F:tRNA binding"/>
    <property type="evidence" value="ECO:0007669"/>
    <property type="project" value="TreeGrafter"/>
</dbReference>
<evidence type="ECO:0000256" key="4">
    <source>
        <dbReference type="ARBA" id="ARBA00022679"/>
    </source>
</evidence>
<evidence type="ECO:0000256" key="7">
    <source>
        <dbReference type="ARBA" id="ARBA00032166"/>
    </source>
</evidence>
<feature type="compositionally biased region" description="Basic residues" evidence="9">
    <location>
        <begin position="71"/>
        <end position="83"/>
    </location>
</feature>
<evidence type="ECO:0000256" key="3">
    <source>
        <dbReference type="ARBA" id="ARBA00022603"/>
    </source>
</evidence>
<organism evidence="11 12">
    <name type="scientific">Coemansia interrupta</name>
    <dbReference type="NCBI Taxonomy" id="1126814"/>
    <lineage>
        <taxon>Eukaryota</taxon>
        <taxon>Fungi</taxon>
        <taxon>Fungi incertae sedis</taxon>
        <taxon>Zoopagomycota</taxon>
        <taxon>Kickxellomycotina</taxon>
        <taxon>Kickxellomycetes</taxon>
        <taxon>Kickxellales</taxon>
        <taxon>Kickxellaceae</taxon>
        <taxon>Coemansia</taxon>
    </lineage>
</organism>
<dbReference type="OrthoDB" id="278300at2759"/>
<dbReference type="EC" id="2.1.1.221" evidence="1"/>
<gene>
    <name evidence="11" type="primary">TRMT10A</name>
    <name evidence="11" type="ORF">GGI15_000056</name>
</gene>
<dbReference type="EMBL" id="JANBUM010000003">
    <property type="protein sequence ID" value="KAJ2788251.1"/>
    <property type="molecule type" value="Genomic_DNA"/>
</dbReference>
<evidence type="ECO:0000313" key="11">
    <source>
        <dbReference type="EMBL" id="KAJ2788251.1"/>
    </source>
</evidence>
<comment type="catalytic activity">
    <reaction evidence="8">
        <text>guanosine(9) in tRNA + S-adenosyl-L-methionine = N(1)-methylguanosine(9) in tRNA + S-adenosyl-L-homocysteine + H(+)</text>
        <dbReference type="Rhea" id="RHEA:43156"/>
        <dbReference type="Rhea" id="RHEA-COMP:10367"/>
        <dbReference type="Rhea" id="RHEA-COMP:10368"/>
        <dbReference type="ChEBI" id="CHEBI:15378"/>
        <dbReference type="ChEBI" id="CHEBI:57856"/>
        <dbReference type="ChEBI" id="CHEBI:59789"/>
        <dbReference type="ChEBI" id="CHEBI:73542"/>
        <dbReference type="ChEBI" id="CHEBI:74269"/>
        <dbReference type="EC" id="2.1.1.221"/>
    </reaction>
</comment>
<keyword evidence="4 11" id="KW-0808">Transferase</keyword>
<comment type="caution">
    <text evidence="11">The sequence shown here is derived from an EMBL/GenBank/DDBJ whole genome shotgun (WGS) entry which is preliminary data.</text>
</comment>
<dbReference type="Gene3D" id="3.40.1280.30">
    <property type="match status" value="1"/>
</dbReference>
<feature type="region of interest" description="Disordered" evidence="9">
    <location>
        <begin position="291"/>
        <end position="315"/>
    </location>
</feature>
<protein>
    <recommendedName>
        <fullName evidence="2">tRNA (guanine(9)-N1)-methyltransferase</fullName>
        <ecNumber evidence="1">2.1.1.221</ecNumber>
    </recommendedName>
    <alternativeName>
        <fullName evidence="7">tRNA methyltransferase 10</fullName>
    </alternativeName>
    <alternativeName>
        <fullName evidence="6">tRNA(m1G9)-methyltransferase</fullName>
    </alternativeName>
</protein>
<evidence type="ECO:0000256" key="1">
    <source>
        <dbReference type="ARBA" id="ARBA00012797"/>
    </source>
</evidence>
<evidence type="ECO:0000256" key="6">
    <source>
        <dbReference type="ARBA" id="ARBA00031792"/>
    </source>
</evidence>
<feature type="compositionally biased region" description="Basic and acidic residues" evidence="9">
    <location>
        <begin position="291"/>
        <end position="301"/>
    </location>
</feature>
<feature type="region of interest" description="Disordered" evidence="9">
    <location>
        <begin position="70"/>
        <end position="106"/>
    </location>
</feature>
<evidence type="ECO:0000256" key="2">
    <source>
        <dbReference type="ARBA" id="ARBA00020451"/>
    </source>
</evidence>
<dbReference type="GO" id="GO:0052905">
    <property type="term" value="F:tRNA (guanosine(9)-N1)-methyltransferase activity"/>
    <property type="evidence" value="ECO:0007669"/>
    <property type="project" value="UniProtKB-EC"/>
</dbReference>
<dbReference type="CDD" id="cd18089">
    <property type="entry name" value="SPOUT_Trm10-like"/>
    <property type="match status" value="1"/>
</dbReference>
<evidence type="ECO:0000256" key="5">
    <source>
        <dbReference type="ARBA" id="ARBA00022691"/>
    </source>
</evidence>
<evidence type="ECO:0000313" key="12">
    <source>
        <dbReference type="Proteomes" id="UP001140172"/>
    </source>
</evidence>
<evidence type="ECO:0000256" key="9">
    <source>
        <dbReference type="SAM" id="MobiDB-lite"/>
    </source>
</evidence>
<dbReference type="FunFam" id="3.40.1280.30:FF:000001">
    <property type="entry name" value="tRNA methyltransferase 10 homolog A"/>
    <property type="match status" value="1"/>
</dbReference>
<dbReference type="PANTHER" id="PTHR13563">
    <property type="entry name" value="TRNA (GUANINE-9-) METHYLTRANSFERASE"/>
    <property type="match status" value="1"/>
</dbReference>
<feature type="region of interest" description="Disordered" evidence="9">
    <location>
        <begin position="1"/>
        <end position="35"/>
    </location>
</feature>
<dbReference type="InterPro" id="IPR007356">
    <property type="entry name" value="tRNA_m1G_MeTrfase_euk"/>
</dbReference>
<dbReference type="GO" id="GO:0005634">
    <property type="term" value="C:nucleus"/>
    <property type="evidence" value="ECO:0007669"/>
    <property type="project" value="TreeGrafter"/>
</dbReference>
<dbReference type="PROSITE" id="PS51675">
    <property type="entry name" value="SAM_MT_TRM10"/>
    <property type="match status" value="1"/>
</dbReference>
<keyword evidence="5" id="KW-0949">S-adenosyl-L-methionine</keyword>
<accession>A0A9W8HKZ7</accession>
<feature type="compositionally biased region" description="Acidic residues" evidence="9">
    <location>
        <begin position="302"/>
        <end position="315"/>
    </location>
</feature>
<dbReference type="InterPro" id="IPR038459">
    <property type="entry name" value="MT_TRM10-typ_sf"/>
</dbReference>
<name>A0A9W8HKZ7_9FUNG</name>
<evidence type="ECO:0000259" key="10">
    <source>
        <dbReference type="PROSITE" id="PS51675"/>
    </source>
</evidence>
<dbReference type="AlphaFoldDB" id="A0A9W8HKZ7"/>